<sequence length="250" mass="27751">MKPQTTRVKSADRVMDILELFTGANDTYNLSDIARLLDMPASSTHQLLHNMLSRGYLETDSSGKQFSIGYKIFEISSMCSKNTNLVTEFETIGGRMAEEVNEGIMLGIRAGDQLVYVSQKNPPDPRRFAIQFSQSLPLYASASGKMILSGLSETVVRRIYPHEELQPLTNKTICTVSELLTELETIRREGISYNRGESVEGISCISAPIYNSLGAIIAAVSVSIPDFRKTEEIWNRSLNCIREGGRLLSS</sequence>
<gene>
    <name evidence="6" type="ORF">ACFFJ8_09470</name>
</gene>
<keyword evidence="7" id="KW-1185">Reference proteome</keyword>
<dbReference type="Pfam" id="PF09339">
    <property type="entry name" value="HTH_IclR"/>
    <property type="match status" value="1"/>
</dbReference>
<dbReference type="InterPro" id="IPR029016">
    <property type="entry name" value="GAF-like_dom_sf"/>
</dbReference>
<dbReference type="PROSITE" id="PS51078">
    <property type="entry name" value="ICLR_ED"/>
    <property type="match status" value="1"/>
</dbReference>
<reference evidence="6 7" key="1">
    <citation type="submission" date="2024-09" db="EMBL/GenBank/DDBJ databases">
        <authorList>
            <person name="Sun Q."/>
            <person name="Mori K."/>
        </authorList>
    </citation>
    <scope>NUCLEOTIDE SEQUENCE [LARGE SCALE GENOMIC DNA]</scope>
    <source>
        <strain evidence="6 7">CCM 4839</strain>
    </source>
</reference>
<feature type="domain" description="HTH iclR-type" evidence="4">
    <location>
        <begin position="8"/>
        <end position="70"/>
    </location>
</feature>
<dbReference type="SMART" id="SM00346">
    <property type="entry name" value="HTH_ICLR"/>
    <property type="match status" value="1"/>
</dbReference>
<evidence type="ECO:0000259" key="4">
    <source>
        <dbReference type="PROSITE" id="PS51077"/>
    </source>
</evidence>
<dbReference type="PROSITE" id="PS51077">
    <property type="entry name" value="HTH_ICLR"/>
    <property type="match status" value="1"/>
</dbReference>
<dbReference type="Proteomes" id="UP001589818">
    <property type="component" value="Unassembled WGS sequence"/>
</dbReference>
<keyword evidence="1" id="KW-0805">Transcription regulation</keyword>
<evidence type="ECO:0000256" key="2">
    <source>
        <dbReference type="ARBA" id="ARBA00023125"/>
    </source>
</evidence>
<dbReference type="Pfam" id="PF01614">
    <property type="entry name" value="IclR_C"/>
    <property type="match status" value="1"/>
</dbReference>
<evidence type="ECO:0000259" key="5">
    <source>
        <dbReference type="PROSITE" id="PS51078"/>
    </source>
</evidence>
<evidence type="ECO:0000256" key="1">
    <source>
        <dbReference type="ARBA" id="ARBA00023015"/>
    </source>
</evidence>
<dbReference type="RefSeq" id="WP_204819750.1">
    <property type="nucleotide sequence ID" value="NZ_JANHOF010000006.1"/>
</dbReference>
<evidence type="ECO:0000256" key="3">
    <source>
        <dbReference type="ARBA" id="ARBA00023163"/>
    </source>
</evidence>
<dbReference type="InterPro" id="IPR014757">
    <property type="entry name" value="Tscrpt_reg_IclR_C"/>
</dbReference>
<dbReference type="PANTHER" id="PTHR30136">
    <property type="entry name" value="HELIX-TURN-HELIX TRANSCRIPTIONAL REGULATOR, ICLR FAMILY"/>
    <property type="match status" value="1"/>
</dbReference>
<dbReference type="InterPro" id="IPR036390">
    <property type="entry name" value="WH_DNA-bd_sf"/>
</dbReference>
<dbReference type="PANTHER" id="PTHR30136:SF24">
    <property type="entry name" value="HTH-TYPE TRANSCRIPTIONAL REPRESSOR ALLR"/>
    <property type="match status" value="1"/>
</dbReference>
<dbReference type="InterPro" id="IPR036388">
    <property type="entry name" value="WH-like_DNA-bd_sf"/>
</dbReference>
<organism evidence="6 7">
    <name type="scientific">Paenibacillus mendelii</name>
    <dbReference type="NCBI Taxonomy" id="206163"/>
    <lineage>
        <taxon>Bacteria</taxon>
        <taxon>Bacillati</taxon>
        <taxon>Bacillota</taxon>
        <taxon>Bacilli</taxon>
        <taxon>Bacillales</taxon>
        <taxon>Paenibacillaceae</taxon>
        <taxon>Paenibacillus</taxon>
    </lineage>
</organism>
<dbReference type="Gene3D" id="3.30.450.40">
    <property type="match status" value="1"/>
</dbReference>
<comment type="caution">
    <text evidence="6">The sequence shown here is derived from an EMBL/GenBank/DDBJ whole genome shotgun (WGS) entry which is preliminary data.</text>
</comment>
<keyword evidence="3" id="KW-0804">Transcription</keyword>
<evidence type="ECO:0000313" key="6">
    <source>
        <dbReference type="EMBL" id="MFC0391604.1"/>
    </source>
</evidence>
<feature type="domain" description="IclR-ED" evidence="5">
    <location>
        <begin position="71"/>
        <end position="250"/>
    </location>
</feature>
<accession>A0ABV6J821</accession>
<protein>
    <submittedName>
        <fullName evidence="6">IclR family transcriptional regulator</fullName>
    </submittedName>
</protein>
<dbReference type="EMBL" id="JBHLVF010000011">
    <property type="protein sequence ID" value="MFC0391604.1"/>
    <property type="molecule type" value="Genomic_DNA"/>
</dbReference>
<proteinExistence type="predicted"/>
<dbReference type="SUPFAM" id="SSF46785">
    <property type="entry name" value="Winged helix' DNA-binding domain"/>
    <property type="match status" value="1"/>
</dbReference>
<keyword evidence="2" id="KW-0238">DNA-binding</keyword>
<dbReference type="Gene3D" id="1.10.10.10">
    <property type="entry name" value="Winged helix-like DNA-binding domain superfamily/Winged helix DNA-binding domain"/>
    <property type="match status" value="1"/>
</dbReference>
<name>A0ABV6J821_9BACL</name>
<evidence type="ECO:0000313" key="7">
    <source>
        <dbReference type="Proteomes" id="UP001589818"/>
    </source>
</evidence>
<dbReference type="InterPro" id="IPR005471">
    <property type="entry name" value="Tscrpt_reg_IclR_N"/>
</dbReference>
<dbReference type="SUPFAM" id="SSF55781">
    <property type="entry name" value="GAF domain-like"/>
    <property type="match status" value="1"/>
</dbReference>
<dbReference type="InterPro" id="IPR050707">
    <property type="entry name" value="HTH_MetabolicPath_Reg"/>
</dbReference>